<dbReference type="Proteomes" id="UP000094329">
    <property type="component" value="Unassembled WGS sequence"/>
</dbReference>
<dbReference type="RefSeq" id="WP_069313347.1">
    <property type="nucleotide sequence ID" value="NZ_MDTU01000001.1"/>
</dbReference>
<comment type="caution">
    <text evidence="1">The sequence shown here is derived from an EMBL/GenBank/DDBJ whole genome shotgun (WGS) entry which is preliminary data.</text>
</comment>
<dbReference type="EMBL" id="MDTU01000001">
    <property type="protein sequence ID" value="ODN43549.1"/>
    <property type="molecule type" value="Genomic_DNA"/>
</dbReference>
<evidence type="ECO:0000313" key="2">
    <source>
        <dbReference type="Proteomes" id="UP000094329"/>
    </source>
</evidence>
<organism evidence="1 2">
    <name type="scientific">Piscirickettsia litoralis</name>
    <dbReference type="NCBI Taxonomy" id="1891921"/>
    <lineage>
        <taxon>Bacteria</taxon>
        <taxon>Pseudomonadati</taxon>
        <taxon>Pseudomonadota</taxon>
        <taxon>Gammaproteobacteria</taxon>
        <taxon>Thiotrichales</taxon>
        <taxon>Piscirickettsiaceae</taxon>
        <taxon>Piscirickettsia</taxon>
    </lineage>
</organism>
<evidence type="ECO:0000313" key="1">
    <source>
        <dbReference type="EMBL" id="ODN43549.1"/>
    </source>
</evidence>
<reference evidence="1 2" key="1">
    <citation type="submission" date="2016-08" db="EMBL/GenBank/DDBJ databases">
        <title>Draft genome sequence of Candidatus Piscirickettsia litoralis, from seawater.</title>
        <authorList>
            <person name="Wan X."/>
            <person name="Lee A.J."/>
            <person name="Hou S."/>
            <person name="Donachie S.P."/>
        </authorList>
    </citation>
    <scope>NUCLEOTIDE SEQUENCE [LARGE SCALE GENOMIC DNA]</scope>
    <source>
        <strain evidence="1 2">Y2</strain>
    </source>
</reference>
<proteinExistence type="predicted"/>
<keyword evidence="2" id="KW-1185">Reference proteome</keyword>
<name>A0ABX3A3W1_9GAMM</name>
<dbReference type="InterPro" id="IPR036866">
    <property type="entry name" value="RibonucZ/Hydroxyglut_hydro"/>
</dbReference>
<accession>A0ABX3A3W1</accession>
<dbReference type="SUPFAM" id="SSF56281">
    <property type="entry name" value="Metallo-hydrolase/oxidoreductase"/>
    <property type="match status" value="1"/>
</dbReference>
<protein>
    <submittedName>
        <fullName evidence="1">Uncharacterized protein</fullName>
    </submittedName>
</protein>
<gene>
    <name evidence="1" type="ORF">BGC07_12260</name>
</gene>
<dbReference type="Gene3D" id="3.60.15.10">
    <property type="entry name" value="Ribonuclease Z/Hydroxyacylglutathione hydrolase-like"/>
    <property type="match status" value="1"/>
</dbReference>
<sequence length="235" mass="26557">MKEYSPVWPHGEIKNIFENIYIVRGTNITEYEGMKIQHSRNMTIINQNGDLTLINTVRLSDDGLNQLDNIGQVKHVVRIGAFHGRDDAFYLDRYNAEFWAFGSIEKPVGQKINHSLSDSSSLPINDYQFFKFLGSSPEEGFIYCNCHGGIIFTCDSIKNWIEVDQFFSGESGRAASEAGEIAKARISPIWLEATGMRKEAFNQILGLKFKHLISAHGDVLKNTAYESVKKSILEL</sequence>